<dbReference type="AlphaFoldDB" id="A0A1S6IM48"/>
<evidence type="ECO:0000256" key="4">
    <source>
        <dbReference type="SAM" id="SignalP"/>
    </source>
</evidence>
<feature type="signal peptide" evidence="4">
    <location>
        <begin position="1"/>
        <end position="22"/>
    </location>
</feature>
<comment type="similarity">
    <text evidence="2">Belongs to the bacterial solute-binding protein SsuA/TauA family.</text>
</comment>
<dbReference type="SUPFAM" id="SSF53850">
    <property type="entry name" value="Periplasmic binding protein-like II"/>
    <property type="match status" value="1"/>
</dbReference>
<dbReference type="Proteomes" id="UP000188993">
    <property type="component" value="Chromosome"/>
</dbReference>
<gene>
    <name evidence="6" type="primary">tauA</name>
    <name evidence="6" type="ORF">BW727_100161</name>
</gene>
<dbReference type="Pfam" id="PF09084">
    <property type="entry name" value="NMT1"/>
    <property type="match status" value="1"/>
</dbReference>
<dbReference type="RefSeq" id="WP_062467924.1">
    <property type="nucleotide sequence ID" value="NZ_BBYN01000005.1"/>
</dbReference>
<dbReference type="InterPro" id="IPR015168">
    <property type="entry name" value="SsuA/THI5"/>
</dbReference>
<protein>
    <submittedName>
        <fullName evidence="6">Taurine-binding periplasmic protein</fullName>
    </submittedName>
</protein>
<dbReference type="GO" id="GO:0042597">
    <property type="term" value="C:periplasmic space"/>
    <property type="evidence" value="ECO:0007669"/>
    <property type="project" value="UniProtKB-SubCell"/>
</dbReference>
<sequence length="345" mass="38013">MQIKKKKLIVTFLMSFLIVLTACSSGETNATLPEKVNIGYLRVPNDEMIAKSQAYFEKYYEDKGIETNFIVFDSGVEANQAFASGSVDFASMGHTNGVVALSRGIPVELIWLHEILGETEGLAVREGAGISSLQDLKGKKIATTFASTSHYSLLQILKEERIEDQVELLDMQTVDIVAAWERGDIDAAYTWQPSLGALLDKGNILISSKEISEMGHQTANIVLARKAFTEEYPELTVDFIAGLVEGGDFYRGNPEEATVISADALGITPEEATIQMEGSLWLTPKEEISSDYIGTSEQVGGFSKVMKESSDFLQGQGLIPKSPSQEEFDTFINPEFVEMYLERED</sequence>
<dbReference type="Gene3D" id="3.40.190.10">
    <property type="entry name" value="Periplasmic binding protein-like II"/>
    <property type="match status" value="2"/>
</dbReference>
<organism evidence="6 7">
    <name type="scientific">Jeotgalibaca dankookensis</name>
    <dbReference type="NCBI Taxonomy" id="708126"/>
    <lineage>
        <taxon>Bacteria</taxon>
        <taxon>Bacillati</taxon>
        <taxon>Bacillota</taxon>
        <taxon>Bacilli</taxon>
        <taxon>Lactobacillales</taxon>
        <taxon>Carnobacteriaceae</taxon>
        <taxon>Jeotgalibaca</taxon>
    </lineage>
</organism>
<dbReference type="OrthoDB" id="9815602at2"/>
<dbReference type="EMBL" id="CP019728">
    <property type="protein sequence ID" value="AQS52571.1"/>
    <property type="molecule type" value="Genomic_DNA"/>
</dbReference>
<comment type="subcellular location">
    <subcellularLocation>
        <location evidence="1">Periplasm</location>
    </subcellularLocation>
</comment>
<dbReference type="InterPro" id="IPR010068">
    <property type="entry name" value="Peri-bd_TauA"/>
</dbReference>
<evidence type="ECO:0000256" key="2">
    <source>
        <dbReference type="ARBA" id="ARBA00010742"/>
    </source>
</evidence>
<dbReference type="PANTHER" id="PTHR30024:SF47">
    <property type="entry name" value="TAURINE-BINDING PERIPLASMIC PROTEIN"/>
    <property type="match status" value="1"/>
</dbReference>
<dbReference type="GO" id="GO:0042918">
    <property type="term" value="P:alkanesulfonate transmembrane transport"/>
    <property type="evidence" value="ECO:0007669"/>
    <property type="project" value="TreeGrafter"/>
</dbReference>
<evidence type="ECO:0000313" key="6">
    <source>
        <dbReference type="EMBL" id="AQS52571.1"/>
    </source>
</evidence>
<keyword evidence="3 4" id="KW-0732">Signal</keyword>
<evidence type="ECO:0000259" key="5">
    <source>
        <dbReference type="Pfam" id="PF09084"/>
    </source>
</evidence>
<evidence type="ECO:0000256" key="3">
    <source>
        <dbReference type="ARBA" id="ARBA00022729"/>
    </source>
</evidence>
<dbReference type="STRING" id="708126.BW727_100161"/>
<dbReference type="KEGG" id="jda:BW727_100161"/>
<keyword evidence="7" id="KW-1185">Reference proteome</keyword>
<reference evidence="6 7" key="1">
    <citation type="journal article" date="2014" name="Int. J. Syst. Evol. Microbiol.">
        <title>Jeotgalibaca dankookensis gen. nov., sp. nov., a member of the family Carnobacteriaceae, isolated from seujeot (Korean traditional food).</title>
        <authorList>
            <person name="Lee D.G."/>
            <person name="Trujillo M.E."/>
            <person name="Kang H."/>
            <person name="Ahn T.Y."/>
        </authorList>
    </citation>
    <scope>NUCLEOTIDE SEQUENCE [LARGE SCALE GENOMIC DNA]</scope>
    <source>
        <strain evidence="6 7">EX-07</strain>
    </source>
</reference>
<dbReference type="PANTHER" id="PTHR30024">
    <property type="entry name" value="ALIPHATIC SULFONATES-BINDING PROTEIN-RELATED"/>
    <property type="match status" value="1"/>
</dbReference>
<feature type="chain" id="PRO_5038422142" evidence="4">
    <location>
        <begin position="23"/>
        <end position="345"/>
    </location>
</feature>
<dbReference type="PROSITE" id="PS51257">
    <property type="entry name" value="PROKAR_LIPOPROTEIN"/>
    <property type="match status" value="1"/>
</dbReference>
<evidence type="ECO:0000256" key="1">
    <source>
        <dbReference type="ARBA" id="ARBA00004418"/>
    </source>
</evidence>
<evidence type="ECO:0000313" key="7">
    <source>
        <dbReference type="Proteomes" id="UP000188993"/>
    </source>
</evidence>
<proteinExistence type="inferred from homology"/>
<name>A0A1S6IM48_9LACT</name>
<dbReference type="CDD" id="cd13560">
    <property type="entry name" value="PBP2_taurine"/>
    <property type="match status" value="1"/>
</dbReference>
<accession>A0A1S6IM48</accession>
<feature type="domain" description="SsuA/THI5-like" evidence="5">
    <location>
        <begin position="59"/>
        <end position="257"/>
    </location>
</feature>